<dbReference type="AlphaFoldDB" id="A0A938BT31"/>
<dbReference type="PROSITE" id="PS51494">
    <property type="entry name" value="SPOIVB"/>
    <property type="match status" value="1"/>
</dbReference>
<evidence type="ECO:0000313" key="3">
    <source>
        <dbReference type="Proteomes" id="UP000779900"/>
    </source>
</evidence>
<dbReference type="EMBL" id="VGIR01000021">
    <property type="protein sequence ID" value="MBM3331182.1"/>
    <property type="molecule type" value="Genomic_DNA"/>
</dbReference>
<gene>
    <name evidence="2" type="ORF">FJY68_04930</name>
</gene>
<dbReference type="Proteomes" id="UP000779900">
    <property type="component" value="Unassembled WGS sequence"/>
</dbReference>
<dbReference type="Pfam" id="PF05580">
    <property type="entry name" value="Peptidase_S55"/>
    <property type="match status" value="1"/>
</dbReference>
<dbReference type="InterPro" id="IPR008763">
    <property type="entry name" value="Peptidase_S55"/>
</dbReference>
<comment type="caution">
    <text evidence="2">The sequence shown here is derived from an EMBL/GenBank/DDBJ whole genome shotgun (WGS) entry which is preliminary data.</text>
</comment>
<protein>
    <recommendedName>
        <fullName evidence="1">Peptidase S55 domain-containing protein</fullName>
    </recommendedName>
</protein>
<name>A0A938BT31_UNCW3</name>
<evidence type="ECO:0000313" key="2">
    <source>
        <dbReference type="EMBL" id="MBM3331182.1"/>
    </source>
</evidence>
<accession>A0A938BT31</accession>
<sequence length="558" mass="58591">MPVDQLKPGMKGTGLSVFYGTEVKEFGAEVVDIMRQVSPRGDLILCRLSGQGLEESGVIAGMSGSPIYIDGRLIGAVAYAWSFAKEPLAGVTPAAEMLRIWDIPDHQQDRGGSRTTRIPGSSGLSGLSALPLPVVMSGFTPALAALVGPELMKFGFTPVAATGTTSAESGDTPELVPGSAVGIALIDGDVRVSGIGTVTCRDGNRILAFGHPMVQAGSVRLPMVGGRIHSVVASVASSFKLFSPTAPLGTINQDRLAGVGGSLGPVPEMLPVTAVMSSPSGLDTYRFRIAELEDLAPMLIATGLASAIYQTEGNLEEATLTSRMTVRFSPTGTPNHDPQLPSSPLVIEHRFSGVNPAAGLYRSAGNELEVLFANRFLSAPIEAVEFALGFSPGRDLVYLLSARPQTTSVRPGDSLRVTLGLRDYRGADSEIVITVGIPEPTPEGNLRIVIGPPDSLLALEASRAPGRLEPASFAELVELLSQTGRENELVAAGFSSRPGLTLGGKELPAPPPSLRSVLLDHRSAEQVVPTNESRAFHQVFRLERVISGVANIDVEVNR</sequence>
<feature type="domain" description="Peptidase S55" evidence="1">
    <location>
        <begin position="1"/>
        <end position="113"/>
    </location>
</feature>
<organism evidence="2 3">
    <name type="scientific">candidate division WOR-3 bacterium</name>
    <dbReference type="NCBI Taxonomy" id="2052148"/>
    <lineage>
        <taxon>Bacteria</taxon>
        <taxon>Bacteria division WOR-3</taxon>
    </lineage>
</organism>
<evidence type="ECO:0000259" key="1">
    <source>
        <dbReference type="PROSITE" id="PS51494"/>
    </source>
</evidence>
<proteinExistence type="predicted"/>
<reference evidence="2" key="1">
    <citation type="submission" date="2019-03" db="EMBL/GenBank/DDBJ databases">
        <title>Lake Tanganyika Metagenome-Assembled Genomes (MAGs).</title>
        <authorList>
            <person name="Tran P."/>
        </authorList>
    </citation>
    <scope>NUCLEOTIDE SEQUENCE</scope>
    <source>
        <strain evidence="2">K_DeepCast_150m_m2_040</strain>
    </source>
</reference>